<comment type="caution">
    <text evidence="1">The sequence shown here is derived from an EMBL/GenBank/DDBJ whole genome shotgun (WGS) entry which is preliminary data.</text>
</comment>
<reference evidence="1 2" key="1">
    <citation type="journal article" date="2020" name="Nat. Food">
        <title>A phased Vanilla planifolia genome enables genetic improvement of flavour and production.</title>
        <authorList>
            <person name="Hasing T."/>
            <person name="Tang H."/>
            <person name="Brym M."/>
            <person name="Khazi F."/>
            <person name="Huang T."/>
            <person name="Chambers A.H."/>
        </authorList>
    </citation>
    <scope>NUCLEOTIDE SEQUENCE [LARGE SCALE GENOMIC DNA]</scope>
    <source>
        <tissue evidence="1">Leaf</tissue>
    </source>
</reference>
<organism evidence="1 2">
    <name type="scientific">Vanilla planifolia</name>
    <name type="common">Vanilla</name>
    <dbReference type="NCBI Taxonomy" id="51239"/>
    <lineage>
        <taxon>Eukaryota</taxon>
        <taxon>Viridiplantae</taxon>
        <taxon>Streptophyta</taxon>
        <taxon>Embryophyta</taxon>
        <taxon>Tracheophyta</taxon>
        <taxon>Spermatophyta</taxon>
        <taxon>Magnoliopsida</taxon>
        <taxon>Liliopsida</taxon>
        <taxon>Asparagales</taxon>
        <taxon>Orchidaceae</taxon>
        <taxon>Vanilloideae</taxon>
        <taxon>Vanilleae</taxon>
        <taxon>Vanilla</taxon>
    </lineage>
</organism>
<dbReference type="AlphaFoldDB" id="A0A835UL71"/>
<protein>
    <submittedName>
        <fullName evidence="1">Uncharacterized protein</fullName>
    </submittedName>
</protein>
<evidence type="ECO:0000313" key="2">
    <source>
        <dbReference type="Proteomes" id="UP000639772"/>
    </source>
</evidence>
<dbReference type="EMBL" id="JADCNM010000010">
    <property type="protein sequence ID" value="KAG0464755.1"/>
    <property type="molecule type" value="Genomic_DNA"/>
</dbReference>
<name>A0A835UL71_VANPL</name>
<sequence length="112" mass="12906">MELCLSHKYCLRSRGGHVEKKRMQEVKRQCLAPCMPHVWTNPWVETGHGGWRARSQAFPSSYSLLSLYAPCFAIMHIRYPHLELHTWKAKLALDNTTLPPFSSTVEKPEVEA</sequence>
<evidence type="ECO:0000313" key="1">
    <source>
        <dbReference type="EMBL" id="KAG0464755.1"/>
    </source>
</evidence>
<accession>A0A835UL71</accession>
<dbReference type="Proteomes" id="UP000639772">
    <property type="component" value="Chromosome 10"/>
</dbReference>
<proteinExistence type="predicted"/>
<gene>
    <name evidence="1" type="ORF">HPP92_018919</name>
</gene>